<feature type="region of interest" description="Disordered" evidence="1">
    <location>
        <begin position="1"/>
        <end position="61"/>
    </location>
</feature>
<accession>A0A4Y2DPI5</accession>
<evidence type="ECO:0000256" key="1">
    <source>
        <dbReference type="SAM" id="MobiDB-lite"/>
    </source>
</evidence>
<reference evidence="2 3" key="1">
    <citation type="journal article" date="2019" name="Sci. Rep.">
        <title>Orb-weaving spider Araneus ventricosus genome elucidates the spidroin gene catalogue.</title>
        <authorList>
            <person name="Kono N."/>
            <person name="Nakamura H."/>
            <person name="Ohtoshi R."/>
            <person name="Moran D.A.P."/>
            <person name="Shinohara A."/>
            <person name="Yoshida Y."/>
            <person name="Fujiwara M."/>
            <person name="Mori M."/>
            <person name="Tomita M."/>
            <person name="Arakawa K."/>
        </authorList>
    </citation>
    <scope>NUCLEOTIDE SEQUENCE [LARGE SCALE GENOMIC DNA]</scope>
</reference>
<keyword evidence="3" id="KW-1185">Reference proteome</keyword>
<proteinExistence type="predicted"/>
<feature type="compositionally biased region" description="Polar residues" evidence="1">
    <location>
        <begin position="27"/>
        <end position="41"/>
    </location>
</feature>
<protein>
    <submittedName>
        <fullName evidence="2">Uncharacterized protein</fullName>
    </submittedName>
</protein>
<dbReference type="AlphaFoldDB" id="A0A4Y2DPI5"/>
<comment type="caution">
    <text evidence="2">The sequence shown here is derived from an EMBL/GenBank/DDBJ whole genome shotgun (WGS) entry which is preliminary data.</text>
</comment>
<dbReference type="EMBL" id="BGPR01000398">
    <property type="protein sequence ID" value="GBM18089.1"/>
    <property type="molecule type" value="Genomic_DNA"/>
</dbReference>
<gene>
    <name evidence="2" type="ORF">AVEN_75514_1</name>
</gene>
<sequence>MLTVKEAFSRAVAAESPTEQAKHIDSQKFNSGNSTNAIRQHSNNNKRSFQKSSRSQSKTENAQSADVICYGCGGHHDSSSCKFRDVTYRFCKKRTYSACL</sequence>
<evidence type="ECO:0000313" key="3">
    <source>
        <dbReference type="Proteomes" id="UP000499080"/>
    </source>
</evidence>
<feature type="compositionally biased region" description="Low complexity" evidence="1">
    <location>
        <begin position="42"/>
        <end position="58"/>
    </location>
</feature>
<evidence type="ECO:0000313" key="2">
    <source>
        <dbReference type="EMBL" id="GBM18089.1"/>
    </source>
</evidence>
<organism evidence="2 3">
    <name type="scientific">Araneus ventricosus</name>
    <name type="common">Orbweaver spider</name>
    <name type="synonym">Epeira ventricosa</name>
    <dbReference type="NCBI Taxonomy" id="182803"/>
    <lineage>
        <taxon>Eukaryota</taxon>
        <taxon>Metazoa</taxon>
        <taxon>Ecdysozoa</taxon>
        <taxon>Arthropoda</taxon>
        <taxon>Chelicerata</taxon>
        <taxon>Arachnida</taxon>
        <taxon>Araneae</taxon>
        <taxon>Araneomorphae</taxon>
        <taxon>Entelegynae</taxon>
        <taxon>Araneoidea</taxon>
        <taxon>Araneidae</taxon>
        <taxon>Araneus</taxon>
    </lineage>
</organism>
<name>A0A4Y2DPI5_ARAVE</name>
<dbReference type="Proteomes" id="UP000499080">
    <property type="component" value="Unassembled WGS sequence"/>
</dbReference>